<evidence type="ECO:0000313" key="2">
    <source>
        <dbReference type="Proteomes" id="UP000594014"/>
    </source>
</evidence>
<dbReference type="EMBL" id="CP042469">
    <property type="protein sequence ID" value="QOX62408.1"/>
    <property type="molecule type" value="Genomic_DNA"/>
</dbReference>
<evidence type="ECO:0000313" key="1">
    <source>
        <dbReference type="EMBL" id="QOX62408.1"/>
    </source>
</evidence>
<name>A0ACD1A7H6_9FIRM</name>
<proteinExistence type="predicted"/>
<organism evidence="1 2">
    <name type="scientific">Anoxybacterium hadale</name>
    <dbReference type="NCBI Taxonomy" id="3408580"/>
    <lineage>
        <taxon>Bacteria</taxon>
        <taxon>Bacillati</taxon>
        <taxon>Bacillota</taxon>
        <taxon>Clostridia</taxon>
        <taxon>Peptostreptococcales</taxon>
        <taxon>Anaerovoracaceae</taxon>
        <taxon>Anoxybacterium</taxon>
    </lineage>
</organism>
<protein>
    <submittedName>
        <fullName evidence="1">DinB family protein</fullName>
    </submittedName>
</protein>
<sequence>MSITSEWNVKQKQLKEIIRKPERYPDAQELFLNMHQSVHFAEMSKCEETLMDQLWDGLERNEFAIMPTEKDVTIAWDIWHITRIEDLTMNLLVNESEQVLNSRWLSRLHTQVTDTGNAMTDDEIMEFSKSIDPVILKEYRIAVGAKTQEILKNLKAEDMKRKIKREDLARIRDVQGVTEHPESIWLLDFWGKKDVAGIILMPITRHQLVHINEGSHIKEAIRRKNVFYRI</sequence>
<keyword evidence="2" id="KW-1185">Reference proteome</keyword>
<gene>
    <name evidence="1" type="ORF">FRZ06_03060</name>
</gene>
<accession>A0ACD1A7H6</accession>
<dbReference type="Proteomes" id="UP000594014">
    <property type="component" value="Chromosome"/>
</dbReference>
<reference evidence="1" key="1">
    <citation type="submission" date="2019-08" db="EMBL/GenBank/DDBJ databases">
        <title>Genome sequence of Clostridiales bacterium MT110.</title>
        <authorList>
            <person name="Cao J."/>
        </authorList>
    </citation>
    <scope>NUCLEOTIDE SEQUENCE</scope>
    <source>
        <strain evidence="1">MT110</strain>
    </source>
</reference>